<evidence type="ECO:0000259" key="9">
    <source>
        <dbReference type="Pfam" id="PF01545"/>
    </source>
</evidence>
<evidence type="ECO:0000259" key="10">
    <source>
        <dbReference type="Pfam" id="PF16916"/>
    </source>
</evidence>
<evidence type="ECO:0000256" key="3">
    <source>
        <dbReference type="ARBA" id="ARBA00022448"/>
    </source>
</evidence>
<dbReference type="Gene3D" id="1.20.1510.10">
    <property type="entry name" value="Cation efflux protein transmembrane domain"/>
    <property type="match status" value="1"/>
</dbReference>
<dbReference type="NCBIfam" id="TIGR01297">
    <property type="entry name" value="CDF"/>
    <property type="match status" value="1"/>
</dbReference>
<evidence type="ECO:0000256" key="8">
    <source>
        <dbReference type="SAM" id="Phobius"/>
    </source>
</evidence>
<dbReference type="InterPro" id="IPR002524">
    <property type="entry name" value="Cation_efflux"/>
</dbReference>
<dbReference type="RefSeq" id="WP_183510765.1">
    <property type="nucleotide sequence ID" value="NZ_BAABGK010000110.1"/>
</dbReference>
<evidence type="ECO:0000256" key="4">
    <source>
        <dbReference type="ARBA" id="ARBA00022692"/>
    </source>
</evidence>
<evidence type="ECO:0000256" key="1">
    <source>
        <dbReference type="ARBA" id="ARBA00004141"/>
    </source>
</evidence>
<feature type="transmembrane region" description="Helical" evidence="8">
    <location>
        <begin position="43"/>
        <end position="64"/>
    </location>
</feature>
<dbReference type="InterPro" id="IPR027469">
    <property type="entry name" value="Cation_efflux_TMD_sf"/>
</dbReference>
<organism evidence="11 12">
    <name type="scientific">Paeniglutamicibacter cryotolerans</name>
    <dbReference type="NCBI Taxonomy" id="670079"/>
    <lineage>
        <taxon>Bacteria</taxon>
        <taxon>Bacillati</taxon>
        <taxon>Actinomycetota</taxon>
        <taxon>Actinomycetes</taxon>
        <taxon>Micrococcales</taxon>
        <taxon>Micrococcaceae</taxon>
        <taxon>Paeniglutamicibacter</taxon>
    </lineage>
</organism>
<dbReference type="SUPFAM" id="SSF160240">
    <property type="entry name" value="Cation efflux protein cytoplasmic domain-like"/>
    <property type="match status" value="1"/>
</dbReference>
<dbReference type="GO" id="GO:0005886">
    <property type="term" value="C:plasma membrane"/>
    <property type="evidence" value="ECO:0007669"/>
    <property type="project" value="TreeGrafter"/>
</dbReference>
<dbReference type="InterPro" id="IPR050681">
    <property type="entry name" value="CDF/SLC30A"/>
</dbReference>
<dbReference type="PANTHER" id="PTHR11562:SF17">
    <property type="entry name" value="RE54080P-RELATED"/>
    <property type="match status" value="1"/>
</dbReference>
<protein>
    <submittedName>
        <fullName evidence="11">Cobalt-zinc-cadmium efflux system protein</fullName>
    </submittedName>
</protein>
<dbReference type="InterPro" id="IPR058533">
    <property type="entry name" value="Cation_efflux_TM"/>
</dbReference>
<evidence type="ECO:0000313" key="11">
    <source>
        <dbReference type="EMBL" id="MBB2995516.1"/>
    </source>
</evidence>
<feature type="domain" description="Cation efflux protein cytoplasmic" evidence="10">
    <location>
        <begin position="212"/>
        <end position="291"/>
    </location>
</feature>
<keyword evidence="7 8" id="KW-0472">Membrane</keyword>
<comment type="subcellular location">
    <subcellularLocation>
        <location evidence="1">Membrane</location>
        <topology evidence="1">Multi-pass membrane protein</topology>
    </subcellularLocation>
</comment>
<keyword evidence="3" id="KW-0813">Transport</keyword>
<proteinExistence type="inferred from homology"/>
<evidence type="ECO:0000256" key="5">
    <source>
        <dbReference type="ARBA" id="ARBA00022989"/>
    </source>
</evidence>
<evidence type="ECO:0000256" key="7">
    <source>
        <dbReference type="ARBA" id="ARBA00023136"/>
    </source>
</evidence>
<keyword evidence="6" id="KW-0406">Ion transport</keyword>
<keyword evidence="12" id="KW-1185">Reference proteome</keyword>
<accession>A0A839QND9</accession>
<feature type="transmembrane region" description="Helical" evidence="8">
    <location>
        <begin position="84"/>
        <end position="103"/>
    </location>
</feature>
<gene>
    <name evidence="11" type="ORF">E9229_001707</name>
</gene>
<dbReference type="Pfam" id="PF16916">
    <property type="entry name" value="ZT_dimer"/>
    <property type="match status" value="1"/>
</dbReference>
<dbReference type="GO" id="GO:0005385">
    <property type="term" value="F:zinc ion transmembrane transporter activity"/>
    <property type="evidence" value="ECO:0007669"/>
    <property type="project" value="TreeGrafter"/>
</dbReference>
<name>A0A839QND9_9MICC</name>
<dbReference type="InterPro" id="IPR027470">
    <property type="entry name" value="Cation_efflux_CTD"/>
</dbReference>
<feature type="transmembrane region" description="Helical" evidence="8">
    <location>
        <begin position="159"/>
        <end position="177"/>
    </location>
</feature>
<keyword evidence="4 8" id="KW-0812">Transmembrane</keyword>
<feature type="transmembrane region" description="Helical" evidence="8">
    <location>
        <begin position="17"/>
        <end position="37"/>
    </location>
</feature>
<evidence type="ECO:0000313" key="12">
    <source>
        <dbReference type="Proteomes" id="UP000523000"/>
    </source>
</evidence>
<feature type="domain" description="Cation efflux protein transmembrane" evidence="9">
    <location>
        <begin position="20"/>
        <end position="208"/>
    </location>
</feature>
<dbReference type="SUPFAM" id="SSF161111">
    <property type="entry name" value="Cation efflux protein transmembrane domain-like"/>
    <property type="match status" value="1"/>
</dbReference>
<reference evidence="11 12" key="1">
    <citation type="submission" date="2020-08" db="EMBL/GenBank/DDBJ databases">
        <title>Sequencing the genomes of 1000 actinobacteria strains.</title>
        <authorList>
            <person name="Klenk H.-P."/>
        </authorList>
    </citation>
    <scope>NUCLEOTIDE SEQUENCE [LARGE SCALE GENOMIC DNA]</scope>
    <source>
        <strain evidence="11 12">DSM 22826</strain>
    </source>
</reference>
<evidence type="ECO:0000256" key="6">
    <source>
        <dbReference type="ARBA" id="ARBA00023065"/>
    </source>
</evidence>
<feature type="transmembrane region" description="Helical" evidence="8">
    <location>
        <begin position="115"/>
        <end position="138"/>
    </location>
</feature>
<dbReference type="PANTHER" id="PTHR11562">
    <property type="entry name" value="CATION EFFLUX PROTEIN/ ZINC TRANSPORTER"/>
    <property type="match status" value="1"/>
</dbReference>
<dbReference type="Pfam" id="PF01545">
    <property type="entry name" value="Cation_efflux"/>
    <property type="match status" value="1"/>
</dbReference>
<dbReference type="EMBL" id="JACHVS010000001">
    <property type="protein sequence ID" value="MBB2995516.1"/>
    <property type="molecule type" value="Genomic_DNA"/>
</dbReference>
<keyword evidence="5 8" id="KW-1133">Transmembrane helix</keyword>
<dbReference type="AlphaFoldDB" id="A0A839QND9"/>
<evidence type="ECO:0000256" key="2">
    <source>
        <dbReference type="ARBA" id="ARBA00008873"/>
    </source>
</evidence>
<comment type="caution">
    <text evidence="11">The sequence shown here is derived from an EMBL/GenBank/DDBJ whole genome shotgun (WGS) entry which is preliminary data.</text>
</comment>
<sequence length="304" mass="32408">MGHDHDHGAATANRRKLAWAFAITAIILVAEIIGAILTNSLALLVDAAHMLTDTTGLLLALTAATLVMRRPTPKRTWGFRRAEVLSATLQSALLLGVGVYAFIDGTRRLFSPAEVSSGGLLVFGVIGLVGNLASMLILASGRNENLNMRAAFLEVLNDALGSVAVIISAIVISLTGWMQADSIAAMLIAALIIPRALKLLGETGHILLESTPRGLDLDDVRTHLLAHPMVLSVHDLHASQIASNLPVLSAHVVVDDSAFHDGRAARMLDELQACVAGHFEVSIEHSTFQIEGQSHSNHEHQLHD</sequence>
<comment type="similarity">
    <text evidence="2">Belongs to the cation diffusion facilitator (CDF) transporter (TC 2.A.4) family. SLC30A subfamily.</text>
</comment>
<dbReference type="Proteomes" id="UP000523000">
    <property type="component" value="Unassembled WGS sequence"/>
</dbReference>
<dbReference type="InterPro" id="IPR036837">
    <property type="entry name" value="Cation_efflux_CTD_sf"/>
</dbReference>